<accession>A0A0C1LYW5</accession>
<dbReference type="InterPro" id="IPR038734">
    <property type="entry name" value="YhaN_AAA"/>
</dbReference>
<evidence type="ECO:0000313" key="3">
    <source>
        <dbReference type="EMBL" id="KID42085.1"/>
    </source>
</evidence>
<dbReference type="SUPFAM" id="SSF52540">
    <property type="entry name" value="P-loop containing nucleoside triphosphate hydrolases"/>
    <property type="match status" value="2"/>
</dbReference>
<dbReference type="Gene3D" id="3.40.50.300">
    <property type="entry name" value="P-loop containing nucleotide triphosphate hydrolases"/>
    <property type="match status" value="2"/>
</dbReference>
<feature type="coiled-coil region" evidence="1">
    <location>
        <begin position="180"/>
        <end position="207"/>
    </location>
</feature>
<dbReference type="PATRIC" id="fig|1614.7.peg.478"/>
<dbReference type="AlphaFoldDB" id="A0A0C1LYW5"/>
<dbReference type="Pfam" id="PF13514">
    <property type="entry name" value="AAA_27"/>
    <property type="match status" value="1"/>
</dbReference>
<reference evidence="3 4" key="1">
    <citation type="submission" date="2014-06" db="EMBL/GenBank/DDBJ databases">
        <title>Functional and comparative genomic analyses of the Drosophila gut microbiota identify candidate symbiosis factors.</title>
        <authorList>
            <person name="Newell P.D."/>
            <person name="Chaston J.M."/>
            <person name="Douglas A.E."/>
        </authorList>
    </citation>
    <scope>NUCLEOTIDE SEQUENCE [LARGE SCALE GENOMIC DNA]</scope>
    <source>
        <strain evidence="3 4">DmCS_002</strain>
    </source>
</reference>
<gene>
    <name evidence="3" type="ORF">LfDm3_0490</name>
</gene>
<comment type="caution">
    <text evidence="3">The sequence shown here is derived from an EMBL/GenBank/DDBJ whole genome shotgun (WGS) entry which is preliminary data.</text>
</comment>
<protein>
    <submittedName>
        <fullName evidence="3">DNA double-strand break repair Rad50 ATPase</fullName>
    </submittedName>
</protein>
<feature type="coiled-coil region" evidence="1">
    <location>
        <begin position="606"/>
        <end position="707"/>
    </location>
</feature>
<evidence type="ECO:0000256" key="1">
    <source>
        <dbReference type="SAM" id="Coils"/>
    </source>
</evidence>
<dbReference type="PANTHER" id="PTHR41259">
    <property type="entry name" value="DOUBLE-STRAND BREAK REPAIR RAD50 ATPASE, PUTATIVE-RELATED"/>
    <property type="match status" value="1"/>
</dbReference>
<feature type="domain" description="YhaN AAA" evidence="2">
    <location>
        <begin position="1"/>
        <end position="198"/>
    </location>
</feature>
<sequence length="854" mass="99399">MRIKKVEVSGFGKLHNLTLDFHEFQVIYGRNEAGKTTLLNFIKDVLFGFRDSRSKRDFTPKDDYKMGGRLIVEQDGTTYIIQRNEGKNGGKLTVFDEDENQLPDGILDRILGPINRDSYDNLFYFGNVSLNDISRLNKEELSKRIQRVGVVGIDSWIDLENENQENGGKIYKPTGKKPELNQLLVERERLNAKVHEASNEYPKYRELTIQAKKDEEKKRQNRIHRNELSQQLSRVDQDLSSWDKYDQLKHLQNDDLDIKQGFAESDFEKFQDIQNKLANIQSEVQDDEQKIDRFKSQHHESNDDLQFYNDNADLIRSLEIELDGQIQQVSRIERLDHDIKSAQVRLSEDEPDAGGSESVPFDDDEIDQINHLMNEYQDVKEQMDYYAQSSSTTSNGDNTLSLVVGATGLVLIGIGIFMGGLAIPILVVIGLLCMGFGLYRYVQKSKQPVENKDEKNNYFQTKLEQIDQMLDQMGEKHHIENIPYNQWNDSLQKAMRRRDSDRDHLRDFVQSQKTMNERVESYLDRWNFAANRTGLSDYDSEMVALNKIKQFLSNVRDQKRKSEQINHELSYLTSNADTHRAQMKDVNGRLNRFLRERDVTNGTEFKKEYDEQRNTTEKSKRKEELEYSLDQALIERLQKYDNIDQLKNVRHDLQEQIDQLDSDFADQSDQVAQLNVQIKNMEKDGTLDSLTQELASMDTKVNELVEKWLVYRLTNQWIEKVLDAASSGRIPKVRKDAAKFFKTLTDGHYKKIDYNKKSISVLSDDGIKFKVEELSKGTMQQLYLSLVFALTLAFSDEYPMPIMIDDGFVDFDHFRTDKAIDLMKELAKSTQVVYFTADDRIRSDVNDENLIELK</sequence>
<dbReference type="PANTHER" id="PTHR41259:SF1">
    <property type="entry name" value="DOUBLE-STRAND BREAK REPAIR RAD50 ATPASE, PUTATIVE-RELATED"/>
    <property type="match status" value="1"/>
</dbReference>
<evidence type="ECO:0000313" key="4">
    <source>
        <dbReference type="Proteomes" id="UP000031397"/>
    </source>
</evidence>
<keyword evidence="4" id="KW-1185">Reference proteome</keyword>
<feature type="coiled-coil region" evidence="1">
    <location>
        <begin position="270"/>
        <end position="335"/>
    </location>
</feature>
<dbReference type="InterPro" id="IPR027417">
    <property type="entry name" value="P-loop_NTPase"/>
</dbReference>
<organism evidence="3 4">
    <name type="scientific">Fructilactobacillus fructivorans</name>
    <dbReference type="NCBI Taxonomy" id="1614"/>
    <lineage>
        <taxon>Bacteria</taxon>
        <taxon>Bacillati</taxon>
        <taxon>Bacillota</taxon>
        <taxon>Bacilli</taxon>
        <taxon>Lactobacillales</taxon>
        <taxon>Lactobacillaceae</taxon>
        <taxon>Fructilactobacillus</taxon>
    </lineage>
</organism>
<keyword evidence="1" id="KW-0175">Coiled coil</keyword>
<dbReference type="EMBL" id="JOJZ01000010">
    <property type="protein sequence ID" value="KID42085.1"/>
    <property type="molecule type" value="Genomic_DNA"/>
</dbReference>
<dbReference type="OrthoDB" id="9764467at2"/>
<evidence type="ECO:0000259" key="2">
    <source>
        <dbReference type="Pfam" id="PF13514"/>
    </source>
</evidence>
<proteinExistence type="predicted"/>
<dbReference type="Proteomes" id="UP000031397">
    <property type="component" value="Unassembled WGS sequence"/>
</dbReference>
<name>A0A0C1LYW5_9LACO</name>
<dbReference type="GeneID" id="74913177"/>
<dbReference type="RefSeq" id="WP_039143874.1">
    <property type="nucleotide sequence ID" value="NZ_JOJZ01000010.1"/>
</dbReference>